<keyword evidence="3 6" id="KW-0418">Kinase</keyword>
<dbReference type="PANTHER" id="PTHR37419">
    <property type="entry name" value="SERINE/THREONINE-PROTEIN KINASE TOXIN HIPA"/>
    <property type="match status" value="1"/>
</dbReference>
<comment type="similarity">
    <text evidence="1">Belongs to the HipA Ser/Thr kinase family.</text>
</comment>
<evidence type="ECO:0000256" key="1">
    <source>
        <dbReference type="ARBA" id="ARBA00010164"/>
    </source>
</evidence>
<dbReference type="PANTHER" id="PTHR37419:SF1">
    <property type="entry name" value="SERINE_THREONINE-PROTEIN KINASE TOXIN HIPA"/>
    <property type="match status" value="1"/>
</dbReference>
<evidence type="ECO:0000256" key="3">
    <source>
        <dbReference type="ARBA" id="ARBA00022777"/>
    </source>
</evidence>
<reference evidence="6" key="1">
    <citation type="submission" date="2023-07" db="EMBL/GenBank/DDBJ databases">
        <title>Sorghum-associated microbial communities from plants grown in Nebraska, USA.</title>
        <authorList>
            <person name="Schachtman D."/>
        </authorList>
    </citation>
    <scope>NUCLEOTIDE SEQUENCE</scope>
    <source>
        <strain evidence="6">DS3315</strain>
    </source>
</reference>
<evidence type="ECO:0000256" key="2">
    <source>
        <dbReference type="ARBA" id="ARBA00022679"/>
    </source>
</evidence>
<feature type="domain" description="HipA-like C-terminal" evidence="4">
    <location>
        <begin position="156"/>
        <end position="407"/>
    </location>
</feature>
<dbReference type="InterPro" id="IPR017508">
    <property type="entry name" value="HipA_N1"/>
</dbReference>
<dbReference type="EC" id="2.7.11.1" evidence="6"/>
<dbReference type="Proteomes" id="UP001224845">
    <property type="component" value="Unassembled WGS sequence"/>
</dbReference>
<dbReference type="AlphaFoldDB" id="A0AAW8EPA4"/>
<gene>
    <name evidence="6" type="ORF">J2W39_005923</name>
</gene>
<dbReference type="Pfam" id="PF13657">
    <property type="entry name" value="Couple_hipA"/>
    <property type="match status" value="1"/>
</dbReference>
<accession>A0AAW8EPA4</accession>
<evidence type="ECO:0000259" key="5">
    <source>
        <dbReference type="Pfam" id="PF13657"/>
    </source>
</evidence>
<sequence length="456" mass="51041">MSGSEDNVHRLRVTHDGGTPVGELAYSRAEDRWSFRYDHAWARQGAFQLSPAFPFEPPPDGYDSHAIRRFVVNLFPEGAPLRAALEQLHVAPSNAFALLREMGGETTGALEFQPVDQPPAAAARREQRFLSREELSGRIDAAKEGGLTVWDGRVRMSIAGYQDKLAVWAAHDLVHDTEASMWLPEPPLASTFILKPQPAGPRTPHLVANEHYCMMLAGAYGAQVARVAIMRLKVPVLVVARFDRQWRAEENHAWVTKLHVIDACQAADLSVDSKYERHLGNSPALAQYRDGMSLPRLFGLAALMRRPAVARLEMLRWALFQLAVGNADAHGKNFSFFVDRTLLEPAPWYDVVSVAQYPELDQSFAMSFGDAFGWEELNAMELAHFAHLCGIDQKLLHRETQRLSRAMKRAPELLSAPVYTEEERDFLHPICELVQRRSQTLVELAAGASAFSAEHF</sequence>
<evidence type="ECO:0000259" key="4">
    <source>
        <dbReference type="Pfam" id="PF07804"/>
    </source>
</evidence>
<protein>
    <submittedName>
        <fullName evidence="6">Serine/threonine-protein kinase HipA</fullName>
        <ecNumber evidence="6">2.7.11.1</ecNumber>
    </submittedName>
</protein>
<evidence type="ECO:0000313" key="6">
    <source>
        <dbReference type="EMBL" id="MDP9974653.1"/>
    </source>
</evidence>
<keyword evidence="2 6" id="KW-0808">Transferase</keyword>
<dbReference type="Pfam" id="PF07804">
    <property type="entry name" value="HipA_C"/>
    <property type="match status" value="1"/>
</dbReference>
<name>A0AAW8EPA4_VARPD</name>
<feature type="domain" description="HipA N-terminal subdomain 1" evidence="5">
    <location>
        <begin position="18"/>
        <end position="112"/>
    </location>
</feature>
<dbReference type="RefSeq" id="WP_307596673.1">
    <property type="nucleotide sequence ID" value="NZ_JAUSRV010000019.1"/>
</dbReference>
<dbReference type="InterPro" id="IPR012893">
    <property type="entry name" value="HipA-like_C"/>
</dbReference>
<organism evidence="6 7">
    <name type="scientific">Variovorax paradoxus</name>
    <dbReference type="NCBI Taxonomy" id="34073"/>
    <lineage>
        <taxon>Bacteria</taxon>
        <taxon>Pseudomonadati</taxon>
        <taxon>Pseudomonadota</taxon>
        <taxon>Betaproteobacteria</taxon>
        <taxon>Burkholderiales</taxon>
        <taxon>Comamonadaceae</taxon>
        <taxon>Variovorax</taxon>
    </lineage>
</organism>
<comment type="caution">
    <text evidence="6">The sequence shown here is derived from an EMBL/GenBank/DDBJ whole genome shotgun (WGS) entry which is preliminary data.</text>
</comment>
<dbReference type="NCBIfam" id="TIGR03071">
    <property type="entry name" value="couple_hipA"/>
    <property type="match status" value="1"/>
</dbReference>
<dbReference type="GO" id="GO:0004674">
    <property type="term" value="F:protein serine/threonine kinase activity"/>
    <property type="evidence" value="ECO:0007669"/>
    <property type="project" value="UniProtKB-EC"/>
</dbReference>
<dbReference type="EMBL" id="JAUSRV010000019">
    <property type="protein sequence ID" value="MDP9974653.1"/>
    <property type="molecule type" value="Genomic_DNA"/>
</dbReference>
<dbReference type="InterPro" id="IPR052028">
    <property type="entry name" value="HipA_Ser/Thr_kinase"/>
</dbReference>
<dbReference type="GO" id="GO:0005829">
    <property type="term" value="C:cytosol"/>
    <property type="evidence" value="ECO:0007669"/>
    <property type="project" value="TreeGrafter"/>
</dbReference>
<evidence type="ECO:0000313" key="7">
    <source>
        <dbReference type="Proteomes" id="UP001224845"/>
    </source>
</evidence>
<proteinExistence type="inferred from homology"/>